<organism evidence="7">
    <name type="scientific">mine drainage metagenome</name>
    <dbReference type="NCBI Taxonomy" id="410659"/>
    <lineage>
        <taxon>unclassified sequences</taxon>
        <taxon>metagenomes</taxon>
        <taxon>ecological metagenomes</taxon>
    </lineage>
</organism>
<feature type="domain" description="ABC transmembrane type-1" evidence="6">
    <location>
        <begin position="570"/>
        <end position="757"/>
    </location>
</feature>
<keyword evidence="3 5" id="KW-1133">Transmembrane helix</keyword>
<dbReference type="SUPFAM" id="SSF161098">
    <property type="entry name" value="MetI-like"/>
    <property type="match status" value="1"/>
</dbReference>
<feature type="transmembrane region" description="Helical" evidence="5">
    <location>
        <begin position="686"/>
        <end position="715"/>
    </location>
</feature>
<gene>
    <name evidence="7" type="ORF">B1B_11613</name>
</gene>
<name>T0ZY40_9ZZZZ</name>
<feature type="transmembrane region" description="Helical" evidence="5">
    <location>
        <begin position="43"/>
        <end position="63"/>
    </location>
</feature>
<evidence type="ECO:0000256" key="1">
    <source>
        <dbReference type="ARBA" id="ARBA00004141"/>
    </source>
</evidence>
<dbReference type="Gene3D" id="1.10.3720.10">
    <property type="entry name" value="MetI-like"/>
    <property type="match status" value="1"/>
</dbReference>
<dbReference type="GO" id="GO:0055085">
    <property type="term" value="P:transmembrane transport"/>
    <property type="evidence" value="ECO:0007669"/>
    <property type="project" value="InterPro"/>
</dbReference>
<evidence type="ECO:0000256" key="5">
    <source>
        <dbReference type="SAM" id="Phobius"/>
    </source>
</evidence>
<reference evidence="7" key="1">
    <citation type="submission" date="2013-08" db="EMBL/GenBank/DDBJ databases">
        <authorList>
            <person name="Mendez C."/>
            <person name="Richter M."/>
            <person name="Ferrer M."/>
            <person name="Sanchez J."/>
        </authorList>
    </citation>
    <scope>NUCLEOTIDE SEQUENCE</scope>
</reference>
<keyword evidence="4 5" id="KW-0472">Membrane</keyword>
<dbReference type="CDD" id="cd06261">
    <property type="entry name" value="TM_PBP2"/>
    <property type="match status" value="1"/>
</dbReference>
<evidence type="ECO:0000256" key="4">
    <source>
        <dbReference type="ARBA" id="ARBA00023136"/>
    </source>
</evidence>
<dbReference type="EMBL" id="AUZY01007561">
    <property type="protein sequence ID" value="EQD49483.1"/>
    <property type="molecule type" value="Genomic_DNA"/>
</dbReference>
<accession>T0ZY40</accession>
<sequence length="771" mass="81775">MATEEATTSLGTAFSYRKERWRVGLRRFRSQWRIYYRNSYGRAGLYILLAFLVIALLSPVLIFHDPTYFIAPPEDSYSASLELAAPLPGNASGSVPWPIAASSLVVQGSYVGYETSNRGPVYAVGLGGSPSTPAGKVFNISTLAVPSGWEMLAPDLFPLANYSEFTQSNRFVYDNYLLLGVTNSTQSKIFLGREVWSGGASGIGTPRILGGQALSLNGSLVAAPVSDSSSQVSVPGPWAPFFSSTSFTQGGFKPGYIYTITQQAATYYLTEIYTSPLSIVWSVPLSGTGSPSVPAFLGSYYISPSSTEVLVAQSSSLAAYSPLTGRVLWTAHFSSPVNTNVGPVIPANYQLLYFNPSFVAFVAAGGSTPSVQTVALGTGATTLVTNVPANVTGLAVSAGSSGYPSYVTVQTASTAYFLLGKGAVADSASAISLPSQYGPYPYNPVYAPSQGIMVLTGLTGRAIAVKATLGPYPFTWTIAPDETPTAVSAPVLMTNSYDTRTAVAYAMQFPARSPGAGIFNEIIMYSTTGVDNNPLPPTLHSPSGNVYLFGTNIYGNDVWSQWVASFVPDWEVGIAVAIGVMAIAVVTAMFIGFTGGWLSSVVETLTLAIFLIPGLALLIVVASIAGPSFTNIVLVLTLVGWPFTTFTLIGVVKSIRTRTFIDASRVSGAGTLQILRRHILSNMTPLLVYFMALTIGGAVTGLSTLQFLGVAPLTIQTWGGMLEPVLGNFYLAVQAPWWILPPTITLAMFVFAFIFVSRGLDDVVNPRIRPR</sequence>
<evidence type="ECO:0000256" key="2">
    <source>
        <dbReference type="ARBA" id="ARBA00022692"/>
    </source>
</evidence>
<feature type="transmembrane region" description="Helical" evidence="5">
    <location>
        <begin position="735"/>
        <end position="757"/>
    </location>
</feature>
<evidence type="ECO:0000313" key="7">
    <source>
        <dbReference type="EMBL" id="EQD49483.1"/>
    </source>
</evidence>
<evidence type="ECO:0000256" key="3">
    <source>
        <dbReference type="ARBA" id="ARBA00022989"/>
    </source>
</evidence>
<evidence type="ECO:0000259" key="6">
    <source>
        <dbReference type="PROSITE" id="PS50928"/>
    </source>
</evidence>
<feature type="transmembrane region" description="Helical" evidence="5">
    <location>
        <begin position="605"/>
        <end position="626"/>
    </location>
</feature>
<dbReference type="PANTHER" id="PTHR43839:SF1">
    <property type="entry name" value="OPPC IN A BINDING PROTEIN-DEPENDENT TRANSPORT SYSTEM"/>
    <property type="match status" value="1"/>
</dbReference>
<dbReference type="PROSITE" id="PS50928">
    <property type="entry name" value="ABC_TM1"/>
    <property type="match status" value="1"/>
</dbReference>
<feature type="transmembrane region" description="Helical" evidence="5">
    <location>
        <begin position="632"/>
        <end position="652"/>
    </location>
</feature>
<dbReference type="AlphaFoldDB" id="T0ZY40"/>
<comment type="caution">
    <text evidence="7">The sequence shown here is derived from an EMBL/GenBank/DDBJ whole genome shotgun (WGS) entry which is preliminary data.</text>
</comment>
<comment type="subcellular location">
    <subcellularLocation>
        <location evidence="1">Membrane</location>
        <topology evidence="1">Multi-pass membrane protein</topology>
    </subcellularLocation>
</comment>
<dbReference type="Pfam" id="PF00528">
    <property type="entry name" value="BPD_transp_1"/>
    <property type="match status" value="1"/>
</dbReference>
<dbReference type="GO" id="GO:0016020">
    <property type="term" value="C:membrane"/>
    <property type="evidence" value="ECO:0007669"/>
    <property type="project" value="UniProtKB-SubCell"/>
</dbReference>
<feature type="transmembrane region" description="Helical" evidence="5">
    <location>
        <begin position="572"/>
        <end position="593"/>
    </location>
</feature>
<dbReference type="InterPro" id="IPR000515">
    <property type="entry name" value="MetI-like"/>
</dbReference>
<keyword evidence="2 5" id="KW-0812">Transmembrane</keyword>
<protein>
    <submittedName>
        <fullName evidence="7">Binding-protein-dependent transport system inner membrane component</fullName>
    </submittedName>
</protein>
<reference evidence="7" key="2">
    <citation type="journal article" date="2014" name="ISME J.">
        <title>Microbial stratification in low pH oxic and suboxic macroscopic growths along an acid mine drainage.</title>
        <authorList>
            <person name="Mendez-Garcia C."/>
            <person name="Mesa V."/>
            <person name="Sprenger R.R."/>
            <person name="Richter M."/>
            <person name="Diez M.S."/>
            <person name="Solano J."/>
            <person name="Bargiela R."/>
            <person name="Golyshina O.V."/>
            <person name="Manteca A."/>
            <person name="Ramos J.L."/>
            <person name="Gallego J.R."/>
            <person name="Llorente I."/>
            <person name="Martins Dos Santos V.A."/>
            <person name="Jensen O.N."/>
            <person name="Pelaez A.I."/>
            <person name="Sanchez J."/>
            <person name="Ferrer M."/>
        </authorList>
    </citation>
    <scope>NUCLEOTIDE SEQUENCE</scope>
</reference>
<proteinExistence type="predicted"/>
<dbReference type="InterPro" id="IPR035906">
    <property type="entry name" value="MetI-like_sf"/>
</dbReference>
<dbReference type="PANTHER" id="PTHR43839">
    <property type="entry name" value="OPPC IN A BINDING PROTEIN-DEPENDENT TRANSPORT SYSTEM"/>
    <property type="match status" value="1"/>
</dbReference>